<proteinExistence type="inferred from homology"/>
<evidence type="ECO:0000313" key="8">
    <source>
        <dbReference type="Proteomes" id="UP000192911"/>
    </source>
</evidence>
<keyword evidence="4" id="KW-0456">Lyase</keyword>
<comment type="similarity">
    <text evidence="2">Belongs to the serine/threonine dehydratase family.</text>
</comment>
<evidence type="ECO:0000256" key="4">
    <source>
        <dbReference type="ARBA" id="ARBA00023239"/>
    </source>
</evidence>
<protein>
    <submittedName>
        <fullName evidence="7">Threonine dehydratase</fullName>
    </submittedName>
</protein>
<dbReference type="STRING" id="28094.SAMN06295900_103425"/>
<feature type="compositionally biased region" description="Low complexity" evidence="5">
    <location>
        <begin position="1"/>
        <end position="17"/>
    </location>
</feature>
<evidence type="ECO:0000256" key="5">
    <source>
        <dbReference type="SAM" id="MobiDB-lite"/>
    </source>
</evidence>
<dbReference type="Pfam" id="PF00291">
    <property type="entry name" value="PALP"/>
    <property type="match status" value="1"/>
</dbReference>
<dbReference type="GO" id="GO:0004794">
    <property type="term" value="F:threonine deaminase activity"/>
    <property type="evidence" value="ECO:0007669"/>
    <property type="project" value="TreeGrafter"/>
</dbReference>
<evidence type="ECO:0000313" key="7">
    <source>
        <dbReference type="EMBL" id="SMF18359.1"/>
    </source>
</evidence>
<dbReference type="InterPro" id="IPR001926">
    <property type="entry name" value="TrpB-like_PALP"/>
</dbReference>
<comment type="cofactor">
    <cofactor evidence="1">
        <name>pyridoxal 5'-phosphate</name>
        <dbReference type="ChEBI" id="CHEBI:597326"/>
    </cofactor>
</comment>
<dbReference type="InterPro" id="IPR050147">
    <property type="entry name" value="Ser/Thr_Dehydratase"/>
</dbReference>
<dbReference type="GO" id="GO:0006567">
    <property type="term" value="P:L-threonine catabolic process"/>
    <property type="evidence" value="ECO:0007669"/>
    <property type="project" value="TreeGrafter"/>
</dbReference>
<keyword evidence="3" id="KW-0663">Pyridoxal phosphate</keyword>
<dbReference type="GO" id="GO:0009097">
    <property type="term" value="P:isoleucine biosynthetic process"/>
    <property type="evidence" value="ECO:0007669"/>
    <property type="project" value="TreeGrafter"/>
</dbReference>
<evidence type="ECO:0000256" key="1">
    <source>
        <dbReference type="ARBA" id="ARBA00001933"/>
    </source>
</evidence>
<dbReference type="EMBL" id="FXAH01000003">
    <property type="protein sequence ID" value="SMF18359.1"/>
    <property type="molecule type" value="Genomic_DNA"/>
</dbReference>
<dbReference type="PANTHER" id="PTHR48078:SF6">
    <property type="entry name" value="L-THREONINE DEHYDRATASE CATABOLIC TDCB"/>
    <property type="match status" value="1"/>
</dbReference>
<dbReference type="InterPro" id="IPR036052">
    <property type="entry name" value="TrpB-like_PALP_sf"/>
</dbReference>
<dbReference type="GO" id="GO:0003941">
    <property type="term" value="F:L-serine ammonia-lyase activity"/>
    <property type="evidence" value="ECO:0007669"/>
    <property type="project" value="TreeGrafter"/>
</dbReference>
<dbReference type="CDD" id="cd01562">
    <property type="entry name" value="Thr-dehyd"/>
    <property type="match status" value="1"/>
</dbReference>
<accession>A0A1X7DN11</accession>
<evidence type="ECO:0000259" key="6">
    <source>
        <dbReference type="Pfam" id="PF00291"/>
    </source>
</evidence>
<keyword evidence="8" id="KW-1185">Reference proteome</keyword>
<dbReference type="GO" id="GO:0006565">
    <property type="term" value="P:L-serine catabolic process"/>
    <property type="evidence" value="ECO:0007669"/>
    <property type="project" value="TreeGrafter"/>
</dbReference>
<organism evidence="7 8">
    <name type="scientific">Trinickia caryophylli</name>
    <name type="common">Paraburkholderia caryophylli</name>
    <dbReference type="NCBI Taxonomy" id="28094"/>
    <lineage>
        <taxon>Bacteria</taxon>
        <taxon>Pseudomonadati</taxon>
        <taxon>Pseudomonadota</taxon>
        <taxon>Betaproteobacteria</taxon>
        <taxon>Burkholderiales</taxon>
        <taxon>Burkholderiaceae</taxon>
        <taxon>Trinickia</taxon>
    </lineage>
</organism>
<evidence type="ECO:0000256" key="2">
    <source>
        <dbReference type="ARBA" id="ARBA00010869"/>
    </source>
</evidence>
<dbReference type="Proteomes" id="UP000192911">
    <property type="component" value="Unassembled WGS sequence"/>
</dbReference>
<feature type="region of interest" description="Disordered" evidence="5">
    <location>
        <begin position="1"/>
        <end position="28"/>
    </location>
</feature>
<reference evidence="8" key="1">
    <citation type="submission" date="2017-04" db="EMBL/GenBank/DDBJ databases">
        <authorList>
            <person name="Varghese N."/>
            <person name="Submissions S."/>
        </authorList>
    </citation>
    <scope>NUCLEOTIDE SEQUENCE [LARGE SCALE GENOMIC DNA]</scope>
    <source>
        <strain evidence="8">Ballard 720</strain>
    </source>
</reference>
<dbReference type="FunFam" id="3.40.50.1100:FF:000005">
    <property type="entry name" value="Threonine dehydratase catabolic"/>
    <property type="match status" value="1"/>
</dbReference>
<gene>
    <name evidence="7" type="ORF">SAMN06295900_103425</name>
</gene>
<sequence>MTRHPSPLSIIPSPHMSTASPQHTDHTIDAEPIPTLDAIASQHFALAPWVMRTPVFERHDFPSLEGTSVNFKFELLQASGSFKVRGAFTNLLALDASQRGVGVTCVSGGNHAAAVAYAAMRLGTSAKVVMFRTASPARVALCRQYRAEVVLADTPAEAFELVRHIEAEEGRFFVHPFNGYRTVLGTATLGYEWATQTPDLDAVIVPIGGGGLAAGVSTALRLANPRVHVYGVEPEGADAMSRSFAANHTVKMGTMHTIADSLMAPHTEQYSYELCRRHVDRIVTVSDDALRAAMLKLFTQLKLAVEPACAAATAALLGPLRETLQGKRVGVLLCGTNTDPATLANHLGQAKG</sequence>
<name>A0A1X7DN11_TRICW</name>
<feature type="domain" description="Tryptophan synthase beta chain-like PALP" evidence="6">
    <location>
        <begin position="50"/>
        <end position="335"/>
    </location>
</feature>
<evidence type="ECO:0000256" key="3">
    <source>
        <dbReference type="ARBA" id="ARBA00022898"/>
    </source>
</evidence>
<dbReference type="AlphaFoldDB" id="A0A1X7DN11"/>
<dbReference type="SUPFAM" id="SSF53686">
    <property type="entry name" value="Tryptophan synthase beta subunit-like PLP-dependent enzymes"/>
    <property type="match status" value="1"/>
</dbReference>
<dbReference type="PANTHER" id="PTHR48078">
    <property type="entry name" value="THREONINE DEHYDRATASE, MITOCHONDRIAL-RELATED"/>
    <property type="match status" value="1"/>
</dbReference>
<dbReference type="Gene3D" id="3.40.50.1100">
    <property type="match status" value="2"/>
</dbReference>